<evidence type="ECO:0000256" key="9">
    <source>
        <dbReference type="ARBA" id="ARBA00048659"/>
    </source>
</evidence>
<accession>A0A024GCI8</accession>
<keyword evidence="13" id="KW-0812">Transmembrane</keyword>
<dbReference type="GO" id="GO:0017148">
    <property type="term" value="P:negative regulation of translation"/>
    <property type="evidence" value="ECO:0007669"/>
    <property type="project" value="UniProtKB-KW"/>
</dbReference>
<name>A0A024GCI8_9STRA</name>
<dbReference type="GO" id="GO:0005524">
    <property type="term" value="F:ATP binding"/>
    <property type="evidence" value="ECO:0007669"/>
    <property type="project" value="UniProtKB-UniRule"/>
</dbReference>
<dbReference type="STRING" id="65357.A0A024GCI8"/>
<feature type="compositionally biased region" description="Polar residues" evidence="12">
    <location>
        <begin position="773"/>
        <end position="796"/>
    </location>
</feature>
<dbReference type="Pfam" id="PF00069">
    <property type="entry name" value="Pkinase"/>
    <property type="match status" value="3"/>
</dbReference>
<keyword evidence="4 11" id="KW-0547">Nucleotide-binding</keyword>
<evidence type="ECO:0000256" key="3">
    <source>
        <dbReference type="ARBA" id="ARBA00022679"/>
    </source>
</evidence>
<keyword evidence="13" id="KW-1133">Transmembrane helix</keyword>
<dbReference type="GO" id="GO:0004694">
    <property type="term" value="F:eukaryotic translation initiation factor 2alpha kinase activity"/>
    <property type="evidence" value="ECO:0007669"/>
    <property type="project" value="TreeGrafter"/>
</dbReference>
<gene>
    <name evidence="15" type="ORF">BN9_053830</name>
</gene>
<dbReference type="EC" id="2.7.11.1" evidence="1"/>
<evidence type="ECO:0000256" key="8">
    <source>
        <dbReference type="ARBA" id="ARBA00037982"/>
    </source>
</evidence>
<evidence type="ECO:0000256" key="5">
    <source>
        <dbReference type="ARBA" id="ARBA00022777"/>
    </source>
</evidence>
<organism evidence="15 16">
    <name type="scientific">Albugo candida</name>
    <dbReference type="NCBI Taxonomy" id="65357"/>
    <lineage>
        <taxon>Eukaryota</taxon>
        <taxon>Sar</taxon>
        <taxon>Stramenopiles</taxon>
        <taxon>Oomycota</taxon>
        <taxon>Peronosporomycetes</taxon>
        <taxon>Albuginales</taxon>
        <taxon>Albuginaceae</taxon>
        <taxon>Albugo</taxon>
    </lineage>
</organism>
<dbReference type="PROSITE" id="PS00108">
    <property type="entry name" value="PROTEIN_KINASE_ST"/>
    <property type="match status" value="1"/>
</dbReference>
<dbReference type="Proteomes" id="UP000053237">
    <property type="component" value="Unassembled WGS sequence"/>
</dbReference>
<comment type="similarity">
    <text evidence="8">Belongs to the protein kinase superfamily. Ser/Thr protein kinase family. GCN2 subfamily.</text>
</comment>
<feature type="transmembrane region" description="Helical" evidence="13">
    <location>
        <begin position="481"/>
        <end position="504"/>
    </location>
</feature>
<dbReference type="InParanoid" id="A0A024GCI8"/>
<dbReference type="Gene3D" id="3.30.200.20">
    <property type="entry name" value="Phosphorylase Kinase, domain 1"/>
    <property type="match status" value="1"/>
</dbReference>
<keyword evidence="5" id="KW-0418">Kinase</keyword>
<evidence type="ECO:0000256" key="2">
    <source>
        <dbReference type="ARBA" id="ARBA00022527"/>
    </source>
</evidence>
<dbReference type="InterPro" id="IPR000719">
    <property type="entry name" value="Prot_kinase_dom"/>
</dbReference>
<comment type="caution">
    <text evidence="15">The sequence shown here is derived from an EMBL/GenBank/DDBJ whole genome shotgun (WGS) entry which is preliminary data.</text>
</comment>
<keyword evidence="7" id="KW-0652">Protein synthesis inhibitor</keyword>
<dbReference type="EMBL" id="CAIX01000073">
    <property type="protein sequence ID" value="CCI44574.1"/>
    <property type="molecule type" value="Genomic_DNA"/>
</dbReference>
<dbReference type="PROSITE" id="PS00107">
    <property type="entry name" value="PROTEIN_KINASE_ATP"/>
    <property type="match status" value="1"/>
</dbReference>
<dbReference type="GO" id="GO:0005737">
    <property type="term" value="C:cytoplasm"/>
    <property type="evidence" value="ECO:0007669"/>
    <property type="project" value="TreeGrafter"/>
</dbReference>
<comment type="catalytic activity">
    <reaction evidence="10">
        <text>L-seryl-[protein] + ATP = O-phospho-L-seryl-[protein] + ADP + H(+)</text>
        <dbReference type="Rhea" id="RHEA:17989"/>
        <dbReference type="Rhea" id="RHEA-COMP:9863"/>
        <dbReference type="Rhea" id="RHEA-COMP:11604"/>
        <dbReference type="ChEBI" id="CHEBI:15378"/>
        <dbReference type="ChEBI" id="CHEBI:29999"/>
        <dbReference type="ChEBI" id="CHEBI:30616"/>
        <dbReference type="ChEBI" id="CHEBI:83421"/>
        <dbReference type="ChEBI" id="CHEBI:456216"/>
        <dbReference type="EC" id="2.7.11.1"/>
    </reaction>
    <physiologicalReaction direction="left-to-right" evidence="10">
        <dbReference type="Rhea" id="RHEA:17990"/>
    </physiologicalReaction>
</comment>
<feature type="binding site" evidence="11">
    <location>
        <position position="855"/>
    </location>
    <ligand>
        <name>ATP</name>
        <dbReference type="ChEBI" id="CHEBI:30616"/>
    </ligand>
</feature>
<evidence type="ECO:0000256" key="13">
    <source>
        <dbReference type="SAM" id="Phobius"/>
    </source>
</evidence>
<dbReference type="OrthoDB" id="341578at2759"/>
<protein>
    <recommendedName>
        <fullName evidence="1">non-specific serine/threonine protein kinase</fullName>
        <ecNumber evidence="1">2.7.11.1</ecNumber>
    </recommendedName>
</protein>
<proteinExistence type="inferred from homology"/>
<dbReference type="InterPro" id="IPR050339">
    <property type="entry name" value="CC_SR_Kinase"/>
</dbReference>
<evidence type="ECO:0000256" key="7">
    <source>
        <dbReference type="ARBA" id="ARBA00023193"/>
    </source>
</evidence>
<reference evidence="15 16" key="1">
    <citation type="submission" date="2012-05" db="EMBL/GenBank/DDBJ databases">
        <title>Recombination and specialization in a pathogen metapopulation.</title>
        <authorList>
            <person name="Gardiner A."/>
            <person name="Kemen E."/>
            <person name="Schultz-Larsen T."/>
            <person name="MacLean D."/>
            <person name="Van Oosterhout C."/>
            <person name="Jones J.D.G."/>
        </authorList>
    </citation>
    <scope>NUCLEOTIDE SEQUENCE [LARGE SCALE GENOMIC DNA]</scope>
    <source>
        <strain evidence="15 16">Ac Nc2</strain>
    </source>
</reference>
<keyword evidence="13" id="KW-0472">Membrane</keyword>
<dbReference type="CDD" id="cd13996">
    <property type="entry name" value="STKc_EIF2AK"/>
    <property type="match status" value="1"/>
</dbReference>
<keyword evidence="6 11" id="KW-0067">ATP-binding</keyword>
<dbReference type="PROSITE" id="PS50011">
    <property type="entry name" value="PROTEIN_KINASE_DOM"/>
    <property type="match status" value="1"/>
</dbReference>
<dbReference type="InterPro" id="IPR017441">
    <property type="entry name" value="Protein_kinase_ATP_BS"/>
</dbReference>
<dbReference type="InterPro" id="IPR008271">
    <property type="entry name" value="Ser/Thr_kinase_AS"/>
</dbReference>
<dbReference type="Gene3D" id="1.10.510.10">
    <property type="entry name" value="Transferase(Phosphotransferase) domain 1"/>
    <property type="match status" value="1"/>
</dbReference>
<keyword evidence="2" id="KW-0723">Serine/threonine-protein kinase</keyword>
<feature type="domain" description="Protein kinase" evidence="14">
    <location>
        <begin position="826"/>
        <end position="1236"/>
    </location>
</feature>
<evidence type="ECO:0000256" key="4">
    <source>
        <dbReference type="ARBA" id="ARBA00022741"/>
    </source>
</evidence>
<evidence type="ECO:0000256" key="12">
    <source>
        <dbReference type="SAM" id="MobiDB-lite"/>
    </source>
</evidence>
<evidence type="ECO:0000313" key="16">
    <source>
        <dbReference type="Proteomes" id="UP000053237"/>
    </source>
</evidence>
<dbReference type="SMART" id="SM00220">
    <property type="entry name" value="S_TKc"/>
    <property type="match status" value="1"/>
</dbReference>
<dbReference type="GO" id="GO:0005634">
    <property type="term" value="C:nucleus"/>
    <property type="evidence" value="ECO:0007669"/>
    <property type="project" value="TreeGrafter"/>
</dbReference>
<evidence type="ECO:0000259" key="14">
    <source>
        <dbReference type="PROSITE" id="PS50011"/>
    </source>
</evidence>
<keyword evidence="3" id="KW-0808">Transferase</keyword>
<keyword evidence="16" id="KW-1185">Reference proteome</keyword>
<sequence>MNVITHHAVFTIAYFIAITLRFWSQIGHTMRMAPYRTLLFGINSLVYTVYSAPDTIATTGPSNDALLIIGGIDGLVYGVNAWTGDFAWSFDSGGSMIESSRCFPPIHQAERQCKGTETKRHNVASKEVIVKSDATTPSLVAGLMPSYDGYLYHLTQNGLERVEMSIVDIINANGPVQIVPDMDTKDSGTCPRPKWFDIYLTGEKHTKIFGLDVEKGVIEPFTGSCSDEGATFIFGRSEYSTRAIDGRNRSASKCFKISEYFLHLSKVPTCTPEYMQEPPFSNKSKRRLAENTPVILVLPKGENDLEEEASIVAAYHPQTKKLLWEHEMTDVDVVAVFGVNTNRGETFFHWQVDGPSTLSAKSSSSASLSPPGLGGITSTRRTFPLLDSKTTGWINGHFGGEALGAQSDGYDKSKDYFLGHHKASRVRLIADDSGSVDRNIVTKQWRPRPIPPISPELQRSRKNLNEIAFAFRMTDHGDDGFFITFFNVVAILFGTSFCWGLIAWSCYARGLSSSFTRSRIATALEKSNSLVRRHVHQLTIERPGVEPITISSLVSRQLFMSASLAHSNIFDANETVEVEPHQSFLSLSLKESRGFDAGRGGDCSWDGSNSRSVLDDVDEEAELILMKRFTQVMATEAATIVAGKLLAETELVNSKSVSVLQLEGPSRQISKSYPALPMASNESIVDGSESKTCVENAYCERVIESEETSVQNAAFTYFDEFDATNSVVAAEHSLTDGILICEDAQDGEMRAEEDIALEEKILVLKDEEDSRQLDSVSKSNATESSNDEVSSTVSIESKNDDPQIPTNDETQVLFPVVCQSRFANEFVKISLIGEGGFGQVVLAENRLDGRKYAIKRVGLYLKNQTSKTLQKFLREVKILALLDHPHIVRYYQAWLERVENHSAETSVFYTDHKKTTREQSLDLDISSSERSSQNLLDRTEEVLDITDISRKELAYNTSMSEFADDGFEWERGSEEEDGWKEEDLLVPNSRLRSDIVDHTDSTNYDRCDHWLYIQMQYCAGKTLSDYLAISTRSMDLSKLLKIFLQISSALAHVHSCGLIHRDLKPANIFVADLEGGAIKLGDFGLSRYATNVNLQPSGCAGDESSANMEASTGERRSSSVWQEFSLTNNNESLEITAGVGTYMYASPEQVAGKRYNAKTDMYSLGMILFELCHPPFVTTMERVTTLRKARESIFPSEFVWYKRCPELISVLQRLLSENPMDRPGANALVEWCEELYEQSLVYQSIASPLYRSIRVSSGNNQQLNSLAPLQLECSRAVKSNPGSFETDDRAITKRDMSLMFLLQVKAKDPIRHEHNVDGASHDVIRRFALPNHDLLKDICNVISESSSGFFEIKRYGLQMEDEGTQVFDFLIEDRTTHRTVSSSGAELETVLLSSASLLKVIILALEKIPGIQSVCNSPLPEGRENSIETDSPRIVH</sequence>
<dbReference type="PANTHER" id="PTHR11042">
    <property type="entry name" value="EUKARYOTIC TRANSLATION INITIATION FACTOR 2-ALPHA KINASE EIF2-ALPHA KINASE -RELATED"/>
    <property type="match status" value="1"/>
</dbReference>
<evidence type="ECO:0000256" key="1">
    <source>
        <dbReference type="ARBA" id="ARBA00012513"/>
    </source>
</evidence>
<evidence type="ECO:0000313" key="15">
    <source>
        <dbReference type="EMBL" id="CCI44574.1"/>
    </source>
</evidence>
<dbReference type="PANTHER" id="PTHR11042:SF160">
    <property type="entry name" value="EUKARYOTIC TRANSLATION INITIATION FACTOR 2-ALPHA KINASE 1"/>
    <property type="match status" value="1"/>
</dbReference>
<evidence type="ECO:0000256" key="10">
    <source>
        <dbReference type="ARBA" id="ARBA00048977"/>
    </source>
</evidence>
<feature type="transmembrane region" description="Helical" evidence="13">
    <location>
        <begin position="6"/>
        <end position="23"/>
    </location>
</feature>
<comment type="catalytic activity">
    <reaction evidence="9">
        <text>L-threonyl-[protein] + ATP = O-phospho-L-threonyl-[protein] + ADP + H(+)</text>
        <dbReference type="Rhea" id="RHEA:46608"/>
        <dbReference type="Rhea" id="RHEA-COMP:11060"/>
        <dbReference type="Rhea" id="RHEA-COMP:11605"/>
        <dbReference type="ChEBI" id="CHEBI:15378"/>
        <dbReference type="ChEBI" id="CHEBI:30013"/>
        <dbReference type="ChEBI" id="CHEBI:30616"/>
        <dbReference type="ChEBI" id="CHEBI:61977"/>
        <dbReference type="ChEBI" id="CHEBI:456216"/>
        <dbReference type="EC" id="2.7.11.1"/>
    </reaction>
    <physiologicalReaction direction="left-to-right" evidence="9">
        <dbReference type="Rhea" id="RHEA:46609"/>
    </physiologicalReaction>
</comment>
<evidence type="ECO:0000256" key="11">
    <source>
        <dbReference type="PROSITE-ProRule" id="PRU10141"/>
    </source>
</evidence>
<dbReference type="InterPro" id="IPR011009">
    <property type="entry name" value="Kinase-like_dom_sf"/>
</dbReference>
<feature type="region of interest" description="Disordered" evidence="12">
    <location>
        <begin position="772"/>
        <end position="807"/>
    </location>
</feature>
<evidence type="ECO:0000256" key="6">
    <source>
        <dbReference type="ARBA" id="ARBA00022840"/>
    </source>
</evidence>
<dbReference type="SUPFAM" id="SSF56112">
    <property type="entry name" value="Protein kinase-like (PK-like)"/>
    <property type="match status" value="1"/>
</dbReference>